<sequence length="216" mass="24933">MGANKKKTNLRQIEGLSGKSVGSAKLKKKIRDLERLLKRPNLEANKKVETERALAALRSEVEGVQESKKVGQIAKKYHMVRFFERKKAYRRLKQALKRHLEDPESKSCKKAFEKAEVDLYYTLTFPIDHKYVSLFPTEAADKSADQRKQYRKQVEAAIKQGKYPVGLDEDSNSRAMAEFSKNHKFQTNTPKKHSHSDDKKPDPESDSDNNDDDFFE</sequence>
<gene>
    <name evidence="9" type="ORF">TRICI_006338</name>
</gene>
<accession>A0A642UI59</accession>
<dbReference type="GO" id="GO:0000462">
    <property type="term" value="P:maturation of SSU-rRNA from tricistronic rRNA transcript (SSU-rRNA, 5.8S rRNA, LSU-rRNA)"/>
    <property type="evidence" value="ECO:0007669"/>
    <property type="project" value="TreeGrafter"/>
</dbReference>
<evidence type="ECO:0000256" key="5">
    <source>
        <dbReference type="ARBA" id="ARBA00022552"/>
    </source>
</evidence>
<name>A0A642UI59_9ASCO</name>
<dbReference type="GO" id="GO:0030688">
    <property type="term" value="C:preribosome, small subunit precursor"/>
    <property type="evidence" value="ECO:0007669"/>
    <property type="project" value="TreeGrafter"/>
</dbReference>
<comment type="caution">
    <text evidence="9">The sequence shown here is derived from an EMBL/GenBank/DDBJ whole genome shotgun (WGS) entry which is preliminary data.</text>
</comment>
<dbReference type="Pfam" id="PF10153">
    <property type="entry name" value="Efg1"/>
    <property type="match status" value="1"/>
</dbReference>
<dbReference type="InterPro" id="IPR019310">
    <property type="entry name" value="Efg1"/>
</dbReference>
<evidence type="ECO:0000256" key="7">
    <source>
        <dbReference type="ARBA" id="ARBA00023242"/>
    </source>
</evidence>
<dbReference type="AlphaFoldDB" id="A0A642UI59"/>
<evidence type="ECO:0000256" key="6">
    <source>
        <dbReference type="ARBA" id="ARBA00023054"/>
    </source>
</evidence>
<evidence type="ECO:0000256" key="2">
    <source>
        <dbReference type="ARBA" id="ARBA00006916"/>
    </source>
</evidence>
<evidence type="ECO:0000256" key="8">
    <source>
        <dbReference type="SAM" id="MobiDB-lite"/>
    </source>
</evidence>
<evidence type="ECO:0000313" key="9">
    <source>
        <dbReference type="EMBL" id="KAA8899475.1"/>
    </source>
</evidence>
<evidence type="ECO:0000256" key="1">
    <source>
        <dbReference type="ARBA" id="ARBA00004604"/>
    </source>
</evidence>
<protein>
    <recommendedName>
        <fullName evidence="3">rRNA-processing protein EFG1</fullName>
    </recommendedName>
    <alternativeName>
        <fullName evidence="4">rRNA-processing protein efg1</fullName>
    </alternativeName>
</protein>
<keyword evidence="5" id="KW-0698">rRNA processing</keyword>
<keyword evidence="7" id="KW-0539">Nucleus</keyword>
<evidence type="ECO:0000313" key="10">
    <source>
        <dbReference type="Proteomes" id="UP000761534"/>
    </source>
</evidence>
<feature type="compositionally biased region" description="Acidic residues" evidence="8">
    <location>
        <begin position="204"/>
        <end position="216"/>
    </location>
</feature>
<keyword evidence="10" id="KW-1185">Reference proteome</keyword>
<dbReference type="GO" id="GO:0005730">
    <property type="term" value="C:nucleolus"/>
    <property type="evidence" value="ECO:0007669"/>
    <property type="project" value="UniProtKB-SubCell"/>
</dbReference>
<dbReference type="InterPro" id="IPR050786">
    <property type="entry name" value="EFG1_rRNA-proc"/>
</dbReference>
<dbReference type="Proteomes" id="UP000761534">
    <property type="component" value="Unassembled WGS sequence"/>
</dbReference>
<dbReference type="PANTHER" id="PTHR33911:SF1">
    <property type="entry name" value="RRNA-PROCESSING PROTEIN EFG1"/>
    <property type="match status" value="1"/>
</dbReference>
<keyword evidence="6" id="KW-0175">Coiled coil</keyword>
<feature type="region of interest" description="Disordered" evidence="8">
    <location>
        <begin position="161"/>
        <end position="216"/>
    </location>
</feature>
<proteinExistence type="inferred from homology"/>
<dbReference type="EMBL" id="SWFS01000520">
    <property type="protein sequence ID" value="KAA8899475.1"/>
    <property type="molecule type" value="Genomic_DNA"/>
</dbReference>
<evidence type="ECO:0000256" key="4">
    <source>
        <dbReference type="ARBA" id="ARBA00019827"/>
    </source>
</evidence>
<organism evidence="9 10">
    <name type="scientific">Trichomonascus ciferrii</name>
    <dbReference type="NCBI Taxonomy" id="44093"/>
    <lineage>
        <taxon>Eukaryota</taxon>
        <taxon>Fungi</taxon>
        <taxon>Dikarya</taxon>
        <taxon>Ascomycota</taxon>
        <taxon>Saccharomycotina</taxon>
        <taxon>Dipodascomycetes</taxon>
        <taxon>Dipodascales</taxon>
        <taxon>Trichomonascaceae</taxon>
        <taxon>Trichomonascus</taxon>
        <taxon>Trichomonascus ciferrii complex</taxon>
    </lineage>
</organism>
<dbReference type="VEuPathDB" id="FungiDB:TRICI_006338"/>
<dbReference type="OrthoDB" id="47732at2759"/>
<comment type="similarity">
    <text evidence="2">Belongs to the EFG1 family.</text>
</comment>
<dbReference type="PANTHER" id="PTHR33911">
    <property type="entry name" value="RRNA-PROCESSING PROTEIN EFG1"/>
    <property type="match status" value="1"/>
</dbReference>
<reference evidence="9" key="1">
    <citation type="journal article" date="2019" name="G3 (Bethesda)">
        <title>Genome Assemblies of Two Rare Opportunistic Yeast Pathogens: Diutina rugosa (syn. Candida rugosa) and Trichomonascus ciferrii (syn. Candida ciferrii).</title>
        <authorList>
            <person name="Mixao V."/>
            <person name="Saus E."/>
            <person name="Hansen A.P."/>
            <person name="Lass-Florl C."/>
            <person name="Gabaldon T."/>
        </authorList>
    </citation>
    <scope>NUCLEOTIDE SEQUENCE</scope>
    <source>
        <strain evidence="9">CBS 4856</strain>
    </source>
</reference>
<evidence type="ECO:0000256" key="3">
    <source>
        <dbReference type="ARBA" id="ARBA00018689"/>
    </source>
</evidence>
<comment type="subcellular location">
    <subcellularLocation>
        <location evidence="1">Nucleus</location>
        <location evidence="1">Nucleolus</location>
    </subcellularLocation>
</comment>